<keyword evidence="6" id="KW-0812">Transmembrane</keyword>
<dbReference type="Proteomes" id="UP001215280">
    <property type="component" value="Unassembled WGS sequence"/>
</dbReference>
<evidence type="ECO:0000256" key="4">
    <source>
        <dbReference type="ARBA" id="ARBA00023242"/>
    </source>
</evidence>
<sequence length="609" mass="68849">MIAAQRLLKPSMSDEEPSMPWAAAASVPDAASQNGTKSRRPQRSCDYCRQRKIKCDGPKTNGGRCSNCLDFRSQCTYLHRIKKRGPKSKLVEDLERENAALKAKLRSLSVCSLCAQPLQSGPTSPSVFENATLESDVAPSTPDRRHAEEDISQDELADRFHQLSIGGLKGKFFGSASSFALVSNAIAVKGKYLGQPATAAPHSRRTVYYDVLPWEKELYDQRPHYVYPANDLISSLLELYFTNVHPMVPVLHRPSFECAVTDRLHLTDTKFGATLLAVLALASRYSDDPRVLVDGNLLSSGWKFVAQVQTISNYFEPSLYEVQFYCLATLYSLGTSTPQASWLFLGLGIRFLQHRGAHRRKREGHNFEDELWNRAFWTLFALDRIIATFLGRAPAIHIEDFDVEPPLEVDDEYWERGFAQPLGKPSTLSFFVYLSRLCEILGDALRRLYASKKWKTRMGWIGAEWEQGAVAELDSAMNDFFDSIPPHLRWDTNRRRGVFFEQSALLHATYYYIQITIHRPYILDHGPLAPTSLSICMAAARSALHIARIWMDEPHYMPFFWLQTSVFVSAVIVLLNIFGSRRVGLSIDTPKDLAHVETALELLKSGESR</sequence>
<feature type="transmembrane region" description="Helical" evidence="6">
    <location>
        <begin position="559"/>
        <end position="578"/>
    </location>
</feature>
<organism evidence="8 9">
    <name type="scientific">Mycena maculata</name>
    <dbReference type="NCBI Taxonomy" id="230809"/>
    <lineage>
        <taxon>Eukaryota</taxon>
        <taxon>Fungi</taxon>
        <taxon>Dikarya</taxon>
        <taxon>Basidiomycota</taxon>
        <taxon>Agaricomycotina</taxon>
        <taxon>Agaricomycetes</taxon>
        <taxon>Agaricomycetidae</taxon>
        <taxon>Agaricales</taxon>
        <taxon>Marasmiineae</taxon>
        <taxon>Mycenaceae</taxon>
        <taxon>Mycena</taxon>
    </lineage>
</organism>
<dbReference type="GO" id="GO:0005634">
    <property type="term" value="C:nucleus"/>
    <property type="evidence" value="ECO:0007669"/>
    <property type="project" value="UniProtKB-SubCell"/>
</dbReference>
<keyword evidence="3" id="KW-0238">DNA-binding</keyword>
<keyword evidence="2" id="KW-0479">Metal-binding</keyword>
<dbReference type="GO" id="GO:0006351">
    <property type="term" value="P:DNA-templated transcription"/>
    <property type="evidence" value="ECO:0007669"/>
    <property type="project" value="InterPro"/>
</dbReference>
<dbReference type="InterPro" id="IPR007219">
    <property type="entry name" value="XnlR_reg_dom"/>
</dbReference>
<feature type="domain" description="Zn(2)-C6 fungal-type" evidence="7">
    <location>
        <begin position="44"/>
        <end position="77"/>
    </location>
</feature>
<dbReference type="PROSITE" id="PS50048">
    <property type="entry name" value="ZN2_CY6_FUNGAL_2"/>
    <property type="match status" value="1"/>
</dbReference>
<evidence type="ECO:0000313" key="9">
    <source>
        <dbReference type="Proteomes" id="UP001215280"/>
    </source>
</evidence>
<dbReference type="Gene3D" id="4.10.240.10">
    <property type="entry name" value="Zn(2)-C6 fungal-type DNA-binding domain"/>
    <property type="match status" value="1"/>
</dbReference>
<dbReference type="InterPro" id="IPR001138">
    <property type="entry name" value="Zn2Cys6_DnaBD"/>
</dbReference>
<dbReference type="Pfam" id="PF04082">
    <property type="entry name" value="Fungal_trans"/>
    <property type="match status" value="1"/>
</dbReference>
<dbReference type="PROSITE" id="PS00463">
    <property type="entry name" value="ZN2_CY6_FUNGAL_1"/>
    <property type="match status" value="1"/>
</dbReference>
<dbReference type="InterPro" id="IPR036864">
    <property type="entry name" value="Zn2-C6_fun-type_DNA-bd_sf"/>
</dbReference>
<keyword evidence="4" id="KW-0539">Nucleus</keyword>
<evidence type="ECO:0000256" key="1">
    <source>
        <dbReference type="ARBA" id="ARBA00004123"/>
    </source>
</evidence>
<dbReference type="GO" id="GO:0008270">
    <property type="term" value="F:zinc ion binding"/>
    <property type="evidence" value="ECO:0007669"/>
    <property type="project" value="InterPro"/>
</dbReference>
<dbReference type="AlphaFoldDB" id="A0AAD7J9T7"/>
<evidence type="ECO:0000256" key="5">
    <source>
        <dbReference type="SAM" id="MobiDB-lite"/>
    </source>
</evidence>
<dbReference type="SMART" id="SM00906">
    <property type="entry name" value="Fungal_trans"/>
    <property type="match status" value="1"/>
</dbReference>
<name>A0AAD7J9T7_9AGAR</name>
<comment type="caution">
    <text evidence="8">The sequence shown here is derived from an EMBL/GenBank/DDBJ whole genome shotgun (WGS) entry which is preliminary data.</text>
</comment>
<dbReference type="GO" id="GO:0003677">
    <property type="term" value="F:DNA binding"/>
    <property type="evidence" value="ECO:0007669"/>
    <property type="project" value="UniProtKB-KW"/>
</dbReference>
<evidence type="ECO:0000256" key="2">
    <source>
        <dbReference type="ARBA" id="ARBA00022723"/>
    </source>
</evidence>
<feature type="compositionally biased region" description="Low complexity" evidence="5">
    <location>
        <begin position="22"/>
        <end position="31"/>
    </location>
</feature>
<proteinExistence type="predicted"/>
<dbReference type="CDD" id="cd12148">
    <property type="entry name" value="fungal_TF_MHR"/>
    <property type="match status" value="1"/>
</dbReference>
<comment type="subcellular location">
    <subcellularLocation>
        <location evidence="1">Nucleus</location>
    </subcellularLocation>
</comment>
<evidence type="ECO:0000256" key="6">
    <source>
        <dbReference type="SAM" id="Phobius"/>
    </source>
</evidence>
<dbReference type="SUPFAM" id="SSF57701">
    <property type="entry name" value="Zn2/Cys6 DNA-binding domain"/>
    <property type="match status" value="1"/>
</dbReference>
<evidence type="ECO:0000256" key="3">
    <source>
        <dbReference type="ARBA" id="ARBA00023125"/>
    </source>
</evidence>
<gene>
    <name evidence="8" type="ORF">DFH07DRAFT_453809</name>
</gene>
<keyword evidence="6" id="KW-1133">Transmembrane helix</keyword>
<keyword evidence="9" id="KW-1185">Reference proteome</keyword>
<evidence type="ECO:0000313" key="8">
    <source>
        <dbReference type="EMBL" id="KAJ7758567.1"/>
    </source>
</evidence>
<dbReference type="Pfam" id="PF00172">
    <property type="entry name" value="Zn_clus"/>
    <property type="match status" value="1"/>
</dbReference>
<dbReference type="PANTHER" id="PTHR46910:SF3">
    <property type="entry name" value="HALOTOLERANCE PROTEIN 9-RELATED"/>
    <property type="match status" value="1"/>
</dbReference>
<reference evidence="8" key="1">
    <citation type="submission" date="2023-03" db="EMBL/GenBank/DDBJ databases">
        <title>Massive genome expansion in bonnet fungi (Mycena s.s.) driven by repeated elements and novel gene families across ecological guilds.</title>
        <authorList>
            <consortium name="Lawrence Berkeley National Laboratory"/>
            <person name="Harder C.B."/>
            <person name="Miyauchi S."/>
            <person name="Viragh M."/>
            <person name="Kuo A."/>
            <person name="Thoen E."/>
            <person name="Andreopoulos B."/>
            <person name="Lu D."/>
            <person name="Skrede I."/>
            <person name="Drula E."/>
            <person name="Henrissat B."/>
            <person name="Morin E."/>
            <person name="Kohler A."/>
            <person name="Barry K."/>
            <person name="LaButti K."/>
            <person name="Morin E."/>
            <person name="Salamov A."/>
            <person name="Lipzen A."/>
            <person name="Mereny Z."/>
            <person name="Hegedus B."/>
            <person name="Baldrian P."/>
            <person name="Stursova M."/>
            <person name="Weitz H."/>
            <person name="Taylor A."/>
            <person name="Grigoriev I.V."/>
            <person name="Nagy L.G."/>
            <person name="Martin F."/>
            <person name="Kauserud H."/>
        </authorList>
    </citation>
    <scope>NUCLEOTIDE SEQUENCE</scope>
    <source>
        <strain evidence="8">CBHHK188m</strain>
    </source>
</reference>
<keyword evidence="6" id="KW-0472">Membrane</keyword>
<feature type="region of interest" description="Disordered" evidence="5">
    <location>
        <begin position="1"/>
        <end position="42"/>
    </location>
</feature>
<dbReference type="CDD" id="cd00067">
    <property type="entry name" value="GAL4"/>
    <property type="match status" value="1"/>
</dbReference>
<accession>A0AAD7J9T7</accession>
<protein>
    <submittedName>
        <fullName evidence="8">Fungal-specific transcription factor domain-containing protein</fullName>
    </submittedName>
</protein>
<dbReference type="GO" id="GO:0000981">
    <property type="term" value="F:DNA-binding transcription factor activity, RNA polymerase II-specific"/>
    <property type="evidence" value="ECO:0007669"/>
    <property type="project" value="InterPro"/>
</dbReference>
<dbReference type="SMART" id="SM00066">
    <property type="entry name" value="GAL4"/>
    <property type="match status" value="1"/>
</dbReference>
<evidence type="ECO:0000259" key="7">
    <source>
        <dbReference type="PROSITE" id="PS50048"/>
    </source>
</evidence>
<dbReference type="InterPro" id="IPR050987">
    <property type="entry name" value="AtrR-like"/>
</dbReference>
<dbReference type="EMBL" id="JARJLG010000055">
    <property type="protein sequence ID" value="KAJ7758567.1"/>
    <property type="molecule type" value="Genomic_DNA"/>
</dbReference>
<dbReference type="PANTHER" id="PTHR46910">
    <property type="entry name" value="TRANSCRIPTION FACTOR PDR1"/>
    <property type="match status" value="1"/>
</dbReference>